<gene>
    <name evidence="1" type="ORF">QBC46DRAFT_390685</name>
</gene>
<name>A0AAN6N2Z3_9PEZI</name>
<evidence type="ECO:0008006" key="3">
    <source>
        <dbReference type="Google" id="ProtNLM"/>
    </source>
</evidence>
<dbReference type="InterPro" id="IPR036770">
    <property type="entry name" value="Ankyrin_rpt-contain_sf"/>
</dbReference>
<dbReference type="Gene3D" id="1.25.40.20">
    <property type="entry name" value="Ankyrin repeat-containing domain"/>
    <property type="match status" value="1"/>
</dbReference>
<proteinExistence type="predicted"/>
<evidence type="ECO:0000313" key="1">
    <source>
        <dbReference type="EMBL" id="KAK3938221.1"/>
    </source>
</evidence>
<organism evidence="1 2">
    <name type="scientific">Diplogelasinospora grovesii</name>
    <dbReference type="NCBI Taxonomy" id="303347"/>
    <lineage>
        <taxon>Eukaryota</taxon>
        <taxon>Fungi</taxon>
        <taxon>Dikarya</taxon>
        <taxon>Ascomycota</taxon>
        <taxon>Pezizomycotina</taxon>
        <taxon>Sordariomycetes</taxon>
        <taxon>Sordariomycetidae</taxon>
        <taxon>Sordariales</taxon>
        <taxon>Diplogelasinosporaceae</taxon>
        <taxon>Diplogelasinospora</taxon>
    </lineage>
</organism>
<protein>
    <recommendedName>
        <fullName evidence="3">Ankyrin repeat protein</fullName>
    </recommendedName>
</protein>
<keyword evidence="2" id="KW-1185">Reference proteome</keyword>
<comment type="caution">
    <text evidence="1">The sequence shown here is derived from an EMBL/GenBank/DDBJ whole genome shotgun (WGS) entry which is preliminary data.</text>
</comment>
<dbReference type="AlphaFoldDB" id="A0AAN6N2Z3"/>
<dbReference type="EMBL" id="MU853834">
    <property type="protein sequence ID" value="KAK3938221.1"/>
    <property type="molecule type" value="Genomic_DNA"/>
</dbReference>
<reference evidence="2" key="1">
    <citation type="journal article" date="2023" name="Mol. Phylogenet. Evol.">
        <title>Genome-scale phylogeny and comparative genomics of the fungal order Sordariales.</title>
        <authorList>
            <person name="Hensen N."/>
            <person name="Bonometti L."/>
            <person name="Westerberg I."/>
            <person name="Brannstrom I.O."/>
            <person name="Guillou S."/>
            <person name="Cros-Aarteil S."/>
            <person name="Calhoun S."/>
            <person name="Haridas S."/>
            <person name="Kuo A."/>
            <person name="Mondo S."/>
            <person name="Pangilinan J."/>
            <person name="Riley R."/>
            <person name="LaButti K."/>
            <person name="Andreopoulos B."/>
            <person name="Lipzen A."/>
            <person name="Chen C."/>
            <person name="Yan M."/>
            <person name="Daum C."/>
            <person name="Ng V."/>
            <person name="Clum A."/>
            <person name="Steindorff A."/>
            <person name="Ohm R.A."/>
            <person name="Martin F."/>
            <person name="Silar P."/>
            <person name="Natvig D.O."/>
            <person name="Lalanne C."/>
            <person name="Gautier V."/>
            <person name="Ament-Velasquez S.L."/>
            <person name="Kruys A."/>
            <person name="Hutchinson M.I."/>
            <person name="Powell A.J."/>
            <person name="Barry K."/>
            <person name="Miller A.N."/>
            <person name="Grigoriev I.V."/>
            <person name="Debuchy R."/>
            <person name="Gladieux P."/>
            <person name="Hiltunen Thoren M."/>
            <person name="Johannesson H."/>
        </authorList>
    </citation>
    <scope>NUCLEOTIDE SEQUENCE [LARGE SCALE GENOMIC DNA]</scope>
    <source>
        <strain evidence="2">CBS 340.73</strain>
    </source>
</reference>
<dbReference type="Proteomes" id="UP001303473">
    <property type="component" value="Unassembled WGS sequence"/>
</dbReference>
<evidence type="ECO:0000313" key="2">
    <source>
        <dbReference type="Proteomes" id="UP001303473"/>
    </source>
</evidence>
<sequence length="236" mass="26094">MTEPHKIPLTGALIARAVAAKQVDIVKFILHIYPSFSLSQALSIVNALLDNPDPAVLQVLCDHDPAFSSFSIDYHFQSFFTEACRRPPEKIVPVLHVLLDNGADLWDGFGPGAGALWAALEGGQPIEIIDKIVNKAGGEMISRRNVSLAIQLGRADVVQLLLLKNHKLIRPGALNAEKVLEDAQKTANQKIITMVQTWMLKRKVEEKRTGDAKGSTKKRWWKLWSVLNERLGHGVA</sequence>
<accession>A0AAN6N2Z3</accession>